<protein>
    <submittedName>
        <fullName evidence="2">Glycosyltransferase</fullName>
    </submittedName>
</protein>
<evidence type="ECO:0000313" key="3">
    <source>
        <dbReference type="Proteomes" id="UP000321026"/>
    </source>
</evidence>
<comment type="caution">
    <text evidence="2">The sequence shown here is derived from an EMBL/GenBank/DDBJ whole genome shotgun (WGS) entry which is preliminary data.</text>
</comment>
<sequence>MNTWLIKIGKAWAVIRRDGLRRGSRRVWEALTAFFRPIGSGDILFISGGVGDSARYRTTHVAEELLLQGFKTSVTVQDHPGLLAALPRFRVFVLHRTLVTPSLKRFIERAKTLHKELIFETDDLVYDPAYLVHMDYWHQMNALERKLYERGVGGEVLADPAVKVATTTTHFLAAKLTERGKKVFVVPNKLSLQDVEWADGARTRKQAKQATSSVVRVGYLSGTPSHNKDFATITPALIRLFQTYPTMRLVLAGPLDTESALNQFSNRIERLPFVPRRELFDSIASLDINLAPLEIGNPFCEAKSELKFFEAGIVGVPTVAAATDTFTRAISDGVDGLVAASADEWYDKISRLIQDEKLRWAMGEKARETALARYTTQRSSPTYSAYLYSLISS</sequence>
<dbReference type="EMBL" id="SSDS01000024">
    <property type="protein sequence ID" value="TXG78207.1"/>
    <property type="molecule type" value="Genomic_DNA"/>
</dbReference>
<dbReference type="Gene3D" id="3.40.50.2000">
    <property type="entry name" value="Glycogen Phosphorylase B"/>
    <property type="match status" value="1"/>
</dbReference>
<accession>A0A5C7J9Q7</accession>
<dbReference type="Pfam" id="PF13524">
    <property type="entry name" value="Glyco_trans_1_2"/>
    <property type="match status" value="1"/>
</dbReference>
<gene>
    <name evidence="2" type="ORF">E6Q11_01500</name>
</gene>
<keyword evidence="2" id="KW-0808">Transferase</keyword>
<evidence type="ECO:0000313" key="2">
    <source>
        <dbReference type="EMBL" id="TXG78207.1"/>
    </source>
</evidence>
<dbReference type="Proteomes" id="UP000321026">
    <property type="component" value="Unassembled WGS sequence"/>
</dbReference>
<proteinExistence type="predicted"/>
<evidence type="ECO:0000259" key="1">
    <source>
        <dbReference type="Pfam" id="PF13524"/>
    </source>
</evidence>
<dbReference type="GO" id="GO:0016740">
    <property type="term" value="F:transferase activity"/>
    <property type="evidence" value="ECO:0007669"/>
    <property type="project" value="UniProtKB-KW"/>
</dbReference>
<dbReference type="SUPFAM" id="SSF53756">
    <property type="entry name" value="UDP-Glycosyltransferase/glycogen phosphorylase"/>
    <property type="match status" value="1"/>
</dbReference>
<dbReference type="PANTHER" id="PTHR12526:SF627">
    <property type="entry name" value="D-RHAMNOSYLTRANSFERASE WBPZ"/>
    <property type="match status" value="1"/>
</dbReference>
<dbReference type="AlphaFoldDB" id="A0A5C7J9Q7"/>
<organism evidence="2 3">
    <name type="scientific">Candidatus Dojkabacteria bacterium</name>
    <dbReference type="NCBI Taxonomy" id="2099670"/>
    <lineage>
        <taxon>Bacteria</taxon>
        <taxon>Candidatus Dojkabacteria</taxon>
    </lineage>
</organism>
<reference evidence="2 3" key="1">
    <citation type="submission" date="2018-09" db="EMBL/GenBank/DDBJ databases">
        <title>Metagenome Assembled Genomes from an Advanced Water Purification Facility.</title>
        <authorList>
            <person name="Stamps B.W."/>
            <person name="Spear J.R."/>
        </authorList>
    </citation>
    <scope>NUCLEOTIDE SEQUENCE [LARGE SCALE GENOMIC DNA]</scope>
    <source>
        <strain evidence="2">Bin_63_2</strain>
    </source>
</reference>
<name>A0A5C7J9Q7_9BACT</name>
<dbReference type="PANTHER" id="PTHR12526">
    <property type="entry name" value="GLYCOSYLTRANSFERASE"/>
    <property type="match status" value="1"/>
</dbReference>
<feature type="domain" description="Spore protein YkvP/CgeB glycosyl transferase-like" evidence="1">
    <location>
        <begin position="245"/>
        <end position="378"/>
    </location>
</feature>
<dbReference type="InterPro" id="IPR055259">
    <property type="entry name" value="YkvP/CgeB_Glyco_trans-like"/>
</dbReference>